<dbReference type="HAMAP" id="MF_01365_B">
    <property type="entry name" value="Ribosomal_uL6_B"/>
    <property type="match status" value="1"/>
</dbReference>
<dbReference type="InterPro" id="IPR019906">
    <property type="entry name" value="Ribosomal_uL6_bac-type"/>
</dbReference>
<reference evidence="10" key="1">
    <citation type="submission" date="2020-10" db="EMBL/GenBank/DDBJ databases">
        <title>Ca. Dormibacterota MAGs.</title>
        <authorList>
            <person name="Montgomery K."/>
        </authorList>
    </citation>
    <scope>NUCLEOTIDE SEQUENCE [LARGE SCALE GENOMIC DNA]</scope>
    <source>
        <strain evidence="10">SC8812_S17_10</strain>
    </source>
</reference>
<dbReference type="InterPro" id="IPR036789">
    <property type="entry name" value="Ribosomal_uL6-like_a/b-dom_sf"/>
</dbReference>
<name>A0A934K2T3_9BACT</name>
<dbReference type="RefSeq" id="WP_338202087.1">
    <property type="nucleotide sequence ID" value="NZ_JAEKNR010000132.1"/>
</dbReference>
<dbReference type="InterPro" id="IPR002358">
    <property type="entry name" value="Ribosomal_uL6_CS"/>
</dbReference>
<dbReference type="PANTHER" id="PTHR11655">
    <property type="entry name" value="60S/50S RIBOSOMAL PROTEIN L6/L9"/>
    <property type="match status" value="1"/>
</dbReference>
<accession>A0A934K2T3</accession>
<feature type="domain" description="Large ribosomal subunit protein uL6 alpha-beta" evidence="9">
    <location>
        <begin position="90"/>
        <end position="164"/>
    </location>
</feature>
<dbReference type="PANTHER" id="PTHR11655:SF14">
    <property type="entry name" value="LARGE RIBOSOMAL SUBUNIT PROTEIN UL6M"/>
    <property type="match status" value="1"/>
</dbReference>
<dbReference type="PRINTS" id="PR00059">
    <property type="entry name" value="RIBOSOMALL6"/>
</dbReference>
<dbReference type="Proteomes" id="UP000612893">
    <property type="component" value="Unassembled WGS sequence"/>
</dbReference>
<evidence type="ECO:0000256" key="8">
    <source>
        <dbReference type="RuleBase" id="RU003870"/>
    </source>
</evidence>
<dbReference type="GO" id="GO:0003735">
    <property type="term" value="F:structural constituent of ribosome"/>
    <property type="evidence" value="ECO:0007669"/>
    <property type="project" value="UniProtKB-UniRule"/>
</dbReference>
<protein>
    <recommendedName>
        <fullName evidence="6">Large ribosomal subunit protein uL6</fullName>
    </recommendedName>
</protein>
<dbReference type="SUPFAM" id="SSF56053">
    <property type="entry name" value="Ribosomal protein L6"/>
    <property type="match status" value="2"/>
</dbReference>
<evidence type="ECO:0000256" key="3">
    <source>
        <dbReference type="ARBA" id="ARBA00022884"/>
    </source>
</evidence>
<dbReference type="GO" id="GO:0019843">
    <property type="term" value="F:rRNA binding"/>
    <property type="evidence" value="ECO:0007669"/>
    <property type="project" value="UniProtKB-UniRule"/>
</dbReference>
<keyword evidence="11" id="KW-1185">Reference proteome</keyword>
<dbReference type="NCBIfam" id="TIGR03654">
    <property type="entry name" value="L6_bact"/>
    <property type="match status" value="1"/>
</dbReference>
<evidence type="ECO:0000256" key="5">
    <source>
        <dbReference type="ARBA" id="ARBA00023274"/>
    </source>
</evidence>
<evidence type="ECO:0000256" key="4">
    <source>
        <dbReference type="ARBA" id="ARBA00022980"/>
    </source>
</evidence>
<evidence type="ECO:0000256" key="2">
    <source>
        <dbReference type="ARBA" id="ARBA00022730"/>
    </source>
</evidence>
<keyword evidence="2 6" id="KW-0699">rRNA-binding</keyword>
<dbReference type="PROSITE" id="PS00525">
    <property type="entry name" value="RIBOSOMAL_L6_1"/>
    <property type="match status" value="1"/>
</dbReference>
<dbReference type="InterPro" id="IPR000702">
    <property type="entry name" value="Ribosomal_uL6-like"/>
</dbReference>
<dbReference type="FunFam" id="3.90.930.12:FF:000001">
    <property type="entry name" value="50S ribosomal protein L6"/>
    <property type="match status" value="1"/>
</dbReference>
<evidence type="ECO:0000256" key="1">
    <source>
        <dbReference type="ARBA" id="ARBA00009356"/>
    </source>
</evidence>
<keyword evidence="5 6" id="KW-0687">Ribonucleoprotein</keyword>
<dbReference type="Gene3D" id="3.90.930.12">
    <property type="entry name" value="Ribosomal protein L6, alpha-beta domain"/>
    <property type="match status" value="2"/>
</dbReference>
<evidence type="ECO:0000313" key="10">
    <source>
        <dbReference type="EMBL" id="MBJ7598884.1"/>
    </source>
</evidence>
<evidence type="ECO:0000259" key="9">
    <source>
        <dbReference type="Pfam" id="PF00347"/>
    </source>
</evidence>
<keyword evidence="3 6" id="KW-0694">RNA-binding</keyword>
<dbReference type="EMBL" id="JAEKNR010000132">
    <property type="protein sequence ID" value="MBJ7598884.1"/>
    <property type="molecule type" value="Genomic_DNA"/>
</dbReference>
<evidence type="ECO:0000313" key="11">
    <source>
        <dbReference type="Proteomes" id="UP000612893"/>
    </source>
</evidence>
<evidence type="ECO:0000256" key="7">
    <source>
        <dbReference type="RuleBase" id="RU003869"/>
    </source>
</evidence>
<keyword evidence="4 6" id="KW-0689">Ribosomal protein</keyword>
<feature type="domain" description="Large ribosomal subunit protein uL6 alpha-beta" evidence="9">
    <location>
        <begin position="11"/>
        <end position="82"/>
    </location>
</feature>
<dbReference type="Pfam" id="PF00347">
    <property type="entry name" value="Ribosomal_L6"/>
    <property type="match status" value="2"/>
</dbReference>
<gene>
    <name evidence="6 10" type="primary">rplF</name>
    <name evidence="10" type="ORF">JF922_12485</name>
</gene>
<dbReference type="GO" id="GO:0002181">
    <property type="term" value="P:cytoplasmic translation"/>
    <property type="evidence" value="ECO:0007669"/>
    <property type="project" value="TreeGrafter"/>
</dbReference>
<evidence type="ECO:0000256" key="6">
    <source>
        <dbReference type="HAMAP-Rule" id="MF_01365"/>
    </source>
</evidence>
<dbReference type="PIRSF" id="PIRSF002162">
    <property type="entry name" value="Ribosomal_L6"/>
    <property type="match status" value="1"/>
</dbReference>
<dbReference type="AlphaFoldDB" id="A0A934K2T3"/>
<comment type="similarity">
    <text evidence="1 6 7">Belongs to the universal ribosomal protein uL6 family.</text>
</comment>
<sequence length="181" mass="19451">MSRIGKLPIPVPSGVNVEVLNNHVTVEGPRGKLERGMPSQITITVEGGTIVCQRPSDGREHRSLHGLTRTLVANMVTGVSTGFRKELELVGVGYRVQKQGDDLVLSLGFSHPVRYTPPPGISIDVADPTHFAVSGTAKEQVGQVAADLRKLRPPEPYKGKGVMYRGEKIRRKAGKAGKGAK</sequence>
<organism evidence="10 11">
    <name type="scientific">Candidatus Nephthysia bennettiae</name>
    <dbReference type="NCBI Taxonomy" id="3127016"/>
    <lineage>
        <taxon>Bacteria</taxon>
        <taxon>Bacillati</taxon>
        <taxon>Candidatus Dormiibacterota</taxon>
        <taxon>Candidatus Dormibacteria</taxon>
        <taxon>Candidatus Dormibacterales</taxon>
        <taxon>Candidatus Dormibacteraceae</taxon>
        <taxon>Candidatus Nephthysia</taxon>
    </lineage>
</organism>
<dbReference type="InterPro" id="IPR020040">
    <property type="entry name" value="Ribosomal_uL6_a/b-dom"/>
</dbReference>
<comment type="subunit">
    <text evidence="6">Part of the 50S ribosomal subunit.</text>
</comment>
<comment type="caution">
    <text evidence="10">The sequence shown here is derived from an EMBL/GenBank/DDBJ whole genome shotgun (WGS) entry which is preliminary data.</text>
</comment>
<comment type="function">
    <text evidence="6 8">This protein binds to the 23S rRNA, and is important in its secondary structure. It is located near the subunit interface in the base of the L7/L12 stalk, and near the tRNA binding site of the peptidyltransferase center.</text>
</comment>
<dbReference type="GO" id="GO:0022625">
    <property type="term" value="C:cytosolic large ribosomal subunit"/>
    <property type="evidence" value="ECO:0007669"/>
    <property type="project" value="UniProtKB-UniRule"/>
</dbReference>
<dbReference type="FunFam" id="3.90.930.12:FF:000002">
    <property type="entry name" value="50S ribosomal protein L6"/>
    <property type="match status" value="1"/>
</dbReference>
<proteinExistence type="inferred from homology"/>